<accession>A0A9N8E8S2</accession>
<feature type="region of interest" description="Disordered" evidence="1">
    <location>
        <begin position="51"/>
        <end position="93"/>
    </location>
</feature>
<sequence length="93" mass="10218">MLDGKEHSKKELVKLAGWANTDNKAFKKLMKCMKDMGLIEQGGTVQFADVLFPGGRPEEDTVANTSDASTSRKRKADDGELEEESNKKASVDN</sequence>
<evidence type="ECO:0000313" key="3">
    <source>
        <dbReference type="Proteomes" id="UP001153069"/>
    </source>
</evidence>
<dbReference type="AlphaFoldDB" id="A0A9N8E8S2"/>
<name>A0A9N8E8S2_9STRA</name>
<keyword evidence="3" id="KW-1185">Reference proteome</keyword>
<evidence type="ECO:0000256" key="1">
    <source>
        <dbReference type="SAM" id="MobiDB-lite"/>
    </source>
</evidence>
<dbReference type="EMBL" id="CAICTM010000672">
    <property type="protein sequence ID" value="CAB9514769.1"/>
    <property type="molecule type" value="Genomic_DNA"/>
</dbReference>
<gene>
    <name evidence="2" type="ORF">SEMRO_673_G185210.1</name>
</gene>
<comment type="caution">
    <text evidence="2">The sequence shown here is derived from an EMBL/GenBank/DDBJ whole genome shotgun (WGS) entry which is preliminary data.</text>
</comment>
<evidence type="ECO:0000313" key="2">
    <source>
        <dbReference type="EMBL" id="CAB9514769.1"/>
    </source>
</evidence>
<dbReference type="Proteomes" id="UP001153069">
    <property type="component" value="Unassembled WGS sequence"/>
</dbReference>
<protein>
    <submittedName>
        <fullName evidence="2">Uncharacterized protein</fullName>
    </submittedName>
</protein>
<reference evidence="2" key="1">
    <citation type="submission" date="2020-06" db="EMBL/GenBank/DDBJ databases">
        <authorList>
            <consortium name="Plant Systems Biology data submission"/>
        </authorList>
    </citation>
    <scope>NUCLEOTIDE SEQUENCE</scope>
    <source>
        <strain evidence="2">D6</strain>
    </source>
</reference>
<proteinExistence type="predicted"/>
<organism evidence="2 3">
    <name type="scientific">Seminavis robusta</name>
    <dbReference type="NCBI Taxonomy" id="568900"/>
    <lineage>
        <taxon>Eukaryota</taxon>
        <taxon>Sar</taxon>
        <taxon>Stramenopiles</taxon>
        <taxon>Ochrophyta</taxon>
        <taxon>Bacillariophyta</taxon>
        <taxon>Bacillariophyceae</taxon>
        <taxon>Bacillariophycidae</taxon>
        <taxon>Naviculales</taxon>
        <taxon>Naviculaceae</taxon>
        <taxon>Seminavis</taxon>
    </lineage>
</organism>
<feature type="compositionally biased region" description="Basic and acidic residues" evidence="1">
    <location>
        <begin position="84"/>
        <end position="93"/>
    </location>
</feature>